<dbReference type="PANTHER" id="PTHR42770">
    <property type="entry name" value="AMINO ACID TRANSPORTER-RELATED"/>
    <property type="match status" value="1"/>
</dbReference>
<keyword evidence="2" id="KW-1003">Cell membrane</keyword>
<feature type="transmembrane region" description="Helical" evidence="6">
    <location>
        <begin position="391"/>
        <end position="412"/>
    </location>
</feature>
<proteinExistence type="predicted"/>
<dbReference type="AlphaFoldDB" id="A0A6M8SKN4"/>
<name>A0A6M8SKN4_9NEIS</name>
<keyword evidence="5 6" id="KW-0472">Membrane</keyword>
<dbReference type="Proteomes" id="UP000504844">
    <property type="component" value="Chromosome"/>
</dbReference>
<evidence type="ECO:0000313" key="8">
    <source>
        <dbReference type="Proteomes" id="UP000504844"/>
    </source>
</evidence>
<feature type="transmembrane region" description="Helical" evidence="6">
    <location>
        <begin position="46"/>
        <end position="71"/>
    </location>
</feature>
<dbReference type="InterPro" id="IPR050367">
    <property type="entry name" value="APC_superfamily"/>
</dbReference>
<feature type="transmembrane region" description="Helical" evidence="6">
    <location>
        <begin position="101"/>
        <end position="127"/>
    </location>
</feature>
<evidence type="ECO:0000256" key="3">
    <source>
        <dbReference type="ARBA" id="ARBA00022692"/>
    </source>
</evidence>
<keyword evidence="8" id="KW-1185">Reference proteome</keyword>
<evidence type="ECO:0000256" key="6">
    <source>
        <dbReference type="SAM" id="Phobius"/>
    </source>
</evidence>
<dbReference type="GO" id="GO:0005886">
    <property type="term" value="C:plasma membrane"/>
    <property type="evidence" value="ECO:0007669"/>
    <property type="project" value="UniProtKB-SubCell"/>
</dbReference>
<reference evidence="7 8" key="1">
    <citation type="submission" date="2020-05" db="EMBL/GenBank/DDBJ databases">
        <title>Complete genome sequence of Deefgea sp. D17.</title>
        <authorList>
            <person name="Bae J.-W."/>
            <person name="Han J.E."/>
        </authorList>
    </citation>
    <scope>NUCLEOTIDE SEQUENCE [LARGE SCALE GENOMIC DNA]</scope>
    <source>
        <strain evidence="7 8">D17</strain>
    </source>
</reference>
<dbReference type="GO" id="GO:0022857">
    <property type="term" value="F:transmembrane transporter activity"/>
    <property type="evidence" value="ECO:0007669"/>
    <property type="project" value="InterPro"/>
</dbReference>
<evidence type="ECO:0000313" key="7">
    <source>
        <dbReference type="EMBL" id="QKJ65665.1"/>
    </source>
</evidence>
<feature type="transmembrane region" description="Helical" evidence="6">
    <location>
        <begin position="285"/>
        <end position="312"/>
    </location>
</feature>
<keyword evidence="4 6" id="KW-1133">Transmembrane helix</keyword>
<dbReference type="Pfam" id="PF13520">
    <property type="entry name" value="AA_permease_2"/>
    <property type="match status" value="1"/>
</dbReference>
<feature type="transmembrane region" description="Helical" evidence="6">
    <location>
        <begin position="166"/>
        <end position="183"/>
    </location>
</feature>
<dbReference type="PANTHER" id="PTHR42770:SF7">
    <property type="entry name" value="MEMBRANE PROTEIN"/>
    <property type="match status" value="1"/>
</dbReference>
<dbReference type="EMBL" id="CP054143">
    <property type="protein sequence ID" value="QKJ65665.1"/>
    <property type="molecule type" value="Genomic_DNA"/>
</dbReference>
<evidence type="ECO:0000256" key="4">
    <source>
        <dbReference type="ARBA" id="ARBA00022989"/>
    </source>
</evidence>
<feature type="transmembrane region" description="Helical" evidence="6">
    <location>
        <begin position="333"/>
        <end position="352"/>
    </location>
</feature>
<feature type="transmembrane region" description="Helical" evidence="6">
    <location>
        <begin position="133"/>
        <end position="154"/>
    </location>
</feature>
<evidence type="ECO:0000256" key="5">
    <source>
        <dbReference type="ARBA" id="ARBA00023136"/>
    </source>
</evidence>
<evidence type="ECO:0000256" key="1">
    <source>
        <dbReference type="ARBA" id="ARBA00004651"/>
    </source>
</evidence>
<feature type="transmembrane region" description="Helical" evidence="6">
    <location>
        <begin position="239"/>
        <end position="265"/>
    </location>
</feature>
<organism evidence="7 8">
    <name type="scientific">Deefgea piscis</name>
    <dbReference type="NCBI Taxonomy" id="2739061"/>
    <lineage>
        <taxon>Bacteria</taxon>
        <taxon>Pseudomonadati</taxon>
        <taxon>Pseudomonadota</taxon>
        <taxon>Betaproteobacteria</taxon>
        <taxon>Neisseriales</taxon>
        <taxon>Chitinibacteraceae</taxon>
        <taxon>Deefgea</taxon>
    </lineage>
</organism>
<gene>
    <name evidence="7" type="ORF">HQN60_02320</name>
</gene>
<protein>
    <submittedName>
        <fullName evidence="7">Amino acid permease</fullName>
    </submittedName>
</protein>
<feature type="transmembrane region" description="Helical" evidence="6">
    <location>
        <begin position="21"/>
        <end position="40"/>
    </location>
</feature>
<accession>A0A6M8SKN4</accession>
<feature type="transmembrane region" description="Helical" evidence="6">
    <location>
        <begin position="358"/>
        <end position="379"/>
    </location>
</feature>
<feature type="transmembrane region" description="Helical" evidence="6">
    <location>
        <begin position="418"/>
        <end position="435"/>
    </location>
</feature>
<comment type="subcellular location">
    <subcellularLocation>
        <location evidence="1">Cell membrane</location>
        <topology evidence="1">Multi-pass membrane protein</topology>
    </subcellularLocation>
</comment>
<evidence type="ECO:0000256" key="2">
    <source>
        <dbReference type="ARBA" id="ARBA00022475"/>
    </source>
</evidence>
<dbReference type="Gene3D" id="1.20.1740.10">
    <property type="entry name" value="Amino acid/polyamine transporter I"/>
    <property type="match status" value="1"/>
</dbReference>
<feature type="transmembrane region" description="Helical" evidence="6">
    <location>
        <begin position="203"/>
        <end position="227"/>
    </location>
</feature>
<dbReference type="KEGG" id="dee:HQN60_02320"/>
<dbReference type="RefSeq" id="WP_173532175.1">
    <property type="nucleotide sequence ID" value="NZ_CP054143.1"/>
</dbReference>
<dbReference type="InterPro" id="IPR002293">
    <property type="entry name" value="AA/rel_permease1"/>
</dbReference>
<sequence length="442" mass="47701">MSVDSKLNRAKNSVANNKIGFVSIFLLGINGIIGSGIFLLPNQVYAKIGAASIAIVLIASLLVLVIALCYAELASKFTENGAAWIYSYRAFGRFIGFEVGFYAWILGIIILSSEIAGFLTALAGFFPSLKNNYLYNLSALLICVFLVVVNYFGVSLAKFLNNLSSVSKLMVIFLFVVVGVFYLDISNFQPFILPEVVSNDSFYTSVGAALGVIFYAFTGFSFLPIAAARMENPQKNIPLALISVIMTCSVIYFLLVVVSISVLGSDLSVSSLPVADAFSKMVGNWGYNLIVIGMLISIGGVILAFSFSVPLIASSLALQHQLLPEFIGRKNKYNRPVNALMITFVLCSVLLLSGDYLFLISLAVFASFIQYVPTALAVLKLRNDKSLPVGFVIPGGPSVPILAILASLYLLSSFNLKIFIFGCAGLVMGAIVYFFQKKRGGN</sequence>
<keyword evidence="3 6" id="KW-0812">Transmembrane</keyword>
<dbReference type="PIRSF" id="PIRSF006060">
    <property type="entry name" value="AA_transporter"/>
    <property type="match status" value="1"/>
</dbReference>